<keyword evidence="2" id="KW-0547">Nucleotide-binding</keyword>
<keyword evidence="6" id="KW-1185">Reference proteome</keyword>
<dbReference type="PIRSF" id="PIRSF003073">
    <property type="entry name" value="DNAC_TnpB_IstB"/>
    <property type="match status" value="1"/>
</dbReference>
<dbReference type="InterPro" id="IPR027417">
    <property type="entry name" value="P-loop_NTPase"/>
</dbReference>
<comment type="caution">
    <text evidence="5">The sequence shown here is derived from an EMBL/GenBank/DDBJ whole genome shotgun (WGS) entry which is preliminary data.</text>
</comment>
<dbReference type="InterPro" id="IPR002611">
    <property type="entry name" value="IstB_ATP-bd"/>
</dbReference>
<dbReference type="Pfam" id="PF01695">
    <property type="entry name" value="IstB_IS21"/>
    <property type="match status" value="1"/>
</dbReference>
<dbReference type="Gene3D" id="3.40.50.300">
    <property type="entry name" value="P-loop containing nucleotide triphosphate hydrolases"/>
    <property type="match status" value="1"/>
</dbReference>
<dbReference type="InterPro" id="IPR003593">
    <property type="entry name" value="AAA+_ATPase"/>
</dbReference>
<gene>
    <name evidence="5" type="ORF">GCM10010978_28580</name>
</gene>
<dbReference type="AlphaFoldDB" id="A0A8J2XA39"/>
<dbReference type="Proteomes" id="UP000602050">
    <property type="component" value="Unassembled WGS sequence"/>
</dbReference>
<dbReference type="PANTHER" id="PTHR30050">
    <property type="entry name" value="CHROMOSOMAL REPLICATION INITIATOR PROTEIN DNAA"/>
    <property type="match status" value="1"/>
</dbReference>
<evidence type="ECO:0000256" key="2">
    <source>
        <dbReference type="ARBA" id="ARBA00022741"/>
    </source>
</evidence>
<dbReference type="NCBIfam" id="NF038214">
    <property type="entry name" value="IS21_help_AAA"/>
    <property type="match status" value="1"/>
</dbReference>
<dbReference type="PANTHER" id="PTHR30050:SF4">
    <property type="entry name" value="ATP-BINDING PROTEIN RV3427C IN INSERTION SEQUENCE-RELATED"/>
    <property type="match status" value="1"/>
</dbReference>
<dbReference type="CDD" id="cd00009">
    <property type="entry name" value="AAA"/>
    <property type="match status" value="1"/>
</dbReference>
<reference evidence="5" key="1">
    <citation type="journal article" date="2014" name="Int. J. Syst. Evol. Microbiol.">
        <title>Complete genome sequence of Corynebacterium casei LMG S-19264T (=DSM 44701T), isolated from a smear-ripened cheese.</title>
        <authorList>
            <consortium name="US DOE Joint Genome Institute (JGI-PGF)"/>
            <person name="Walter F."/>
            <person name="Albersmeier A."/>
            <person name="Kalinowski J."/>
            <person name="Ruckert C."/>
        </authorList>
    </citation>
    <scope>NUCLEOTIDE SEQUENCE</scope>
    <source>
        <strain evidence="5">CGMCC 1.12360</strain>
    </source>
</reference>
<dbReference type="InterPro" id="IPR047661">
    <property type="entry name" value="IstB"/>
</dbReference>
<dbReference type="RefSeq" id="WP_188393099.1">
    <property type="nucleotide sequence ID" value="NZ_BMEV01000071.1"/>
</dbReference>
<dbReference type="SMART" id="SM00382">
    <property type="entry name" value="AAA"/>
    <property type="match status" value="1"/>
</dbReference>
<organism evidence="5 6">
    <name type="scientific">Compostibacillus humi</name>
    <dbReference type="NCBI Taxonomy" id="1245525"/>
    <lineage>
        <taxon>Bacteria</taxon>
        <taxon>Bacillati</taxon>
        <taxon>Bacillota</taxon>
        <taxon>Bacilli</taxon>
        <taxon>Bacillales</taxon>
        <taxon>Bacillaceae</taxon>
        <taxon>Compostibacillus</taxon>
    </lineage>
</organism>
<sequence>MKQDIKELCKSLRLAYVADVYEQISFDTPEQFLYELLQEEIKLREQARTTRLIKKAKFLDKKSLQDYEWNEQIRFPHHLTKEALCSLNFIKNRENVVLVGSPGTGKTHLATGLGRKACEQGYEVRFYRVAHLVEELEHALRLNQLSTFRKRMEKVDLVILDEMGYLPFSKEGAELLFQIISEFYEQKSIIITSNLEFSQWNRIFTDSRLTAALVDRLIHHAHIISFQGESYRLSHALSKRN</sequence>
<dbReference type="GO" id="GO:0005524">
    <property type="term" value="F:ATP binding"/>
    <property type="evidence" value="ECO:0007669"/>
    <property type="project" value="UniProtKB-KW"/>
</dbReference>
<dbReference type="InterPro" id="IPR028350">
    <property type="entry name" value="DNAC/IstB-like"/>
</dbReference>
<dbReference type="SUPFAM" id="SSF52540">
    <property type="entry name" value="P-loop containing nucleoside triphosphate hydrolases"/>
    <property type="match status" value="1"/>
</dbReference>
<dbReference type="EMBL" id="BMEV01000071">
    <property type="protein sequence ID" value="GFZ86996.1"/>
    <property type="molecule type" value="Genomic_DNA"/>
</dbReference>
<evidence type="ECO:0000313" key="5">
    <source>
        <dbReference type="EMBL" id="GFZ86996.1"/>
    </source>
</evidence>
<protein>
    <submittedName>
        <fullName evidence="5">ATP-binding protein</fullName>
    </submittedName>
</protein>
<keyword evidence="3 5" id="KW-0067">ATP-binding</keyword>
<evidence type="ECO:0000313" key="6">
    <source>
        <dbReference type="Proteomes" id="UP000602050"/>
    </source>
</evidence>
<accession>A0A8J2XA39</accession>
<proteinExistence type="inferred from homology"/>
<evidence type="ECO:0000259" key="4">
    <source>
        <dbReference type="SMART" id="SM00382"/>
    </source>
</evidence>
<evidence type="ECO:0000256" key="1">
    <source>
        <dbReference type="ARBA" id="ARBA00008059"/>
    </source>
</evidence>
<name>A0A8J2XA39_9BACI</name>
<comment type="similarity">
    <text evidence="1">Belongs to the IS21/IS1162 putative ATP-binding protein family.</text>
</comment>
<reference evidence="5" key="2">
    <citation type="submission" date="2020-09" db="EMBL/GenBank/DDBJ databases">
        <authorList>
            <person name="Sun Q."/>
            <person name="Zhou Y."/>
        </authorList>
    </citation>
    <scope>NUCLEOTIDE SEQUENCE</scope>
    <source>
        <strain evidence="5">CGMCC 1.12360</strain>
    </source>
</reference>
<dbReference type="GO" id="GO:0006260">
    <property type="term" value="P:DNA replication"/>
    <property type="evidence" value="ECO:0007669"/>
    <property type="project" value="TreeGrafter"/>
</dbReference>
<evidence type="ECO:0000256" key="3">
    <source>
        <dbReference type="ARBA" id="ARBA00022840"/>
    </source>
</evidence>
<feature type="domain" description="AAA+ ATPase" evidence="4">
    <location>
        <begin position="92"/>
        <end position="225"/>
    </location>
</feature>